<dbReference type="InterPro" id="IPR019527">
    <property type="entry name" value="RZZ-complex_KNTC1/ROD_C"/>
</dbReference>
<dbReference type="PANTHER" id="PTHR15688">
    <property type="entry name" value="KINETOCHORE-ASSOCIATED PROTEIN 1"/>
    <property type="match status" value="1"/>
</dbReference>
<dbReference type="Pfam" id="PF24506">
    <property type="entry name" value="KNTC1_N"/>
    <property type="match status" value="1"/>
</dbReference>
<feature type="domain" description="RZZ complex subunit KNTC1/ROD C-terminal" evidence="1">
    <location>
        <begin position="1510"/>
        <end position="1982"/>
    </location>
</feature>
<dbReference type="GO" id="GO:0031267">
    <property type="term" value="F:small GTPase binding"/>
    <property type="evidence" value="ECO:0007669"/>
    <property type="project" value="TreeGrafter"/>
</dbReference>
<evidence type="ECO:0000259" key="4">
    <source>
        <dbReference type="Pfam" id="PF24516"/>
    </source>
</evidence>
<dbReference type="InterPro" id="IPR055403">
    <property type="entry name" value="ARM_KNTC1_1st"/>
</dbReference>
<dbReference type="InterPro" id="IPR055405">
    <property type="entry name" value="ARM_KNTC1_3rd"/>
</dbReference>
<protein>
    <submittedName>
        <fullName evidence="6">Kinetochore-associated protein 1</fullName>
    </submittedName>
</protein>
<proteinExistence type="predicted"/>
<dbReference type="Pfam" id="PF24515">
    <property type="entry name" value="ARM_KNTC1_3rd"/>
    <property type="match status" value="1"/>
</dbReference>
<dbReference type="SUPFAM" id="SSF101898">
    <property type="entry name" value="NHL repeat"/>
    <property type="match status" value="1"/>
</dbReference>
<dbReference type="GO" id="GO:0000070">
    <property type="term" value="P:mitotic sister chromatid segregation"/>
    <property type="evidence" value="ECO:0007669"/>
    <property type="project" value="TreeGrafter"/>
</dbReference>
<evidence type="ECO:0000259" key="3">
    <source>
        <dbReference type="Pfam" id="PF24515"/>
    </source>
</evidence>
<feature type="domain" description="KNTC1 second ARM-repeats" evidence="4">
    <location>
        <begin position="743"/>
        <end position="906"/>
    </location>
</feature>
<dbReference type="GO" id="GO:0005828">
    <property type="term" value="C:kinetochore microtubule"/>
    <property type="evidence" value="ECO:0007669"/>
    <property type="project" value="TreeGrafter"/>
</dbReference>
<feature type="domain" description="KNTC1 first ARM-repeats" evidence="5">
    <location>
        <begin position="392"/>
        <end position="639"/>
    </location>
</feature>
<sequence>MWHSDYCGLDPEDETGNFNKTRAFAINESSVFESHTLATLKKASENDSLSGQPTFIYSQFIPNVGLTIVVDQTLIIYEEGFTKTIITWSGEESITCFAVDASGQFLFVGLASLCVCCIHIATSISVFERDLPNDEGNDKILRIDHEQNGSVSVFTATGQIYRFAKINLSSFDTICKEQGGNEDELDKVAEDIEIHALFFMEKKTKLRELINCTATLEDEGKILLANSAFHVLSSSSNNKASSANRPVEYLDYIPLQDMKIVKLEPIDELEVILCLTHDGRLVLFCQQTWTIIHECSLERVHDFTIVNDLTEDREQSVLIATDGPEIMLLTLPGLTIVWSLKDDQGAAYHVIRNKTVLDDGIIYVETKQSQGSVDQVFIKAMVKSRPEDRLERMLRRGKFDAAYDFARLVNLDIEIIHKARIQRIMSDLQSITWSKLHPPESDPVQELFKTLLESLNGIKDIEFIVVCCINTLPPSIEMIRTLLMHARTRLGGVDIKNSSSGLHASVVELNTLLTRLNTYHKIHAMECNSDIELWLKFSKATLLDEVIEFLKKGNIDTVIVLWLRHRTEITESLARTKPKLLDLIHKEVDIPSLVKLLEVIMSELLNTSKQHLKYLVAWAYEKTRLLERSAGPGWCETSLNFCQSILTLIKTASQRSMDITSGQSCSPDSPIQSLLSLIKILQSLTLLKTQFNIRMPFAEYCQPNKLEVVFDILDRTDGPQIPSLFSTFLTTFLFENKLSSDSVLTEYNIRLLMECSVNWWHSEDAGWEDKISVLLPLVVNAEKRIRVIINVLRRSPVPWSPAVLLLGEAGLKASSNLVTAVQAEYNLVPGKLILKKYGIKQDLPPKQYLSRLIRYIYKQNKSTMLSDAVQLVQSLDSNLNFDPYELYVSNILLDTGRTDEAMDFLDDPALLPEVVQACCKVIIFRTHRLVKNQDPRADSYVTVVESVKQRLENIYAKKRHVPEGRGLDEYVKKVKDVSVLGREFSTCASVTDLCYPGTREMVLRSVLNGLNETLLTASGFGPDEVNAVLSEVTLKKIAFSCCVSYEETLITLIQQTSHNHYAKLAQFLLDAHSVGSEHMASKLLGVTSYLLCYYNPKKQPQLRDVLLPAVCQLSQIMLTYIHPSLLIKATELHQWVQLFKKQNLETSISEVTVHHFITTLLNFYRYFLCNRGCDTSLYISETAILSEGDQLRLSVNLALQKLKTEQPHDLVNLRILMIFSSALSTVVSSDTLFPDIPELMHLCIKRLIRKVFSARTLDSKLGVALLSNFSPSEALATLQDAEKKYETDMLPLLHVSCLGMEYAAAHSMVSTYARYQRLNVKCVWGNRISEFGISYKEAFKDSDENKRLLVQRLASDPNMKVSMLHDFCQDMKVNTQECLLYFLQQSLLGWQPVFQIKSDLGGKKQLVVLNDVQHVRAMCEEVMSLVKDMKQLQDVLLKTQDKLNWYNYEIYLLLCDLIQSVSARTKTPSPPPLYKMVHVLVFLSSYVRNAAPQEAERNIWAGSHPENENLPDIASYRLPFPVRNIKNIDFWKILKPELNMSTYLIWYDVVDYMGLDKDSLCTMAVNQMCQDESLLPNKKEEWSLHSSFSSLLDSIRDCVDKITDPSMVTCALNYVVTRLPPGADQVTAVQLCNERALEWYQTTKSEEAKKKLIKVQKKFLSVHTTHTLYSAGLAKPEYLQKVTTPVPLITSLYHDKSVLLFHATSRNSLPDINSVTDAIAKLHAVDIVKIRQDLLSEWLSCKNQLLDASLSDVTTVHATVSLNPCDDDNFIRACYILQRDEFCPFLLSRAFPETDSQPTSVRLRALQCLFAIKSRDCLVQLTGRGDLEYYLEDLHFVMELENLGSSYSMEEFQSWSKPDLIQNLIARSNTYTTRLALKLILHYQVKEAPLIHEILKQMMAFNMVDELVTFLPQISDMNHRLSEGQISDMWNSVVDTLLSKCHPNMENFDSEFEQILNTIISCPQEDYLNMENIEYHLRRLNRLKAMSRLKNDTPLSNGYAEMNGDIKTSPVS</sequence>
<evidence type="ECO:0000313" key="6">
    <source>
        <dbReference type="EMBL" id="CAG6615301.1"/>
    </source>
</evidence>
<accession>A0A8D8M209</accession>
<dbReference type="Pfam" id="PF24520">
    <property type="entry name" value="ARM_KNTC1_1st"/>
    <property type="match status" value="1"/>
</dbReference>
<feature type="domain" description="KNTC1 N-terminal" evidence="2">
    <location>
        <begin position="36"/>
        <end position="366"/>
    </location>
</feature>
<dbReference type="InterPro" id="IPR055402">
    <property type="entry name" value="KNTC1_N"/>
</dbReference>
<name>A0A8D8M209_9HEMI</name>
<dbReference type="EMBL" id="HBUF01032536">
    <property type="protein sequence ID" value="CAG6615301.1"/>
    <property type="molecule type" value="Transcribed_RNA"/>
</dbReference>
<organism evidence="6">
    <name type="scientific">Cacopsylla melanoneura</name>
    <dbReference type="NCBI Taxonomy" id="428564"/>
    <lineage>
        <taxon>Eukaryota</taxon>
        <taxon>Metazoa</taxon>
        <taxon>Ecdysozoa</taxon>
        <taxon>Arthropoda</taxon>
        <taxon>Hexapoda</taxon>
        <taxon>Insecta</taxon>
        <taxon>Pterygota</taxon>
        <taxon>Neoptera</taxon>
        <taxon>Paraneoptera</taxon>
        <taxon>Hemiptera</taxon>
        <taxon>Sternorrhyncha</taxon>
        <taxon>Psylloidea</taxon>
        <taxon>Psyllidae</taxon>
        <taxon>Psyllinae</taxon>
        <taxon>Cacopsylla</taxon>
    </lineage>
</organism>
<dbReference type="GO" id="GO:1990423">
    <property type="term" value="C:RZZ complex"/>
    <property type="evidence" value="ECO:0007669"/>
    <property type="project" value="TreeGrafter"/>
</dbReference>
<dbReference type="GO" id="GO:0007094">
    <property type="term" value="P:mitotic spindle assembly checkpoint signaling"/>
    <property type="evidence" value="ECO:0007669"/>
    <property type="project" value="TreeGrafter"/>
</dbReference>
<dbReference type="GO" id="GO:1903394">
    <property type="term" value="P:protein localization to kinetochore involved in kinetochore assembly"/>
    <property type="evidence" value="ECO:0007669"/>
    <property type="project" value="TreeGrafter"/>
</dbReference>
<dbReference type="GO" id="GO:0005737">
    <property type="term" value="C:cytoplasm"/>
    <property type="evidence" value="ECO:0007669"/>
    <property type="project" value="TreeGrafter"/>
</dbReference>
<evidence type="ECO:0000259" key="1">
    <source>
        <dbReference type="Pfam" id="PF10493"/>
    </source>
</evidence>
<dbReference type="Pfam" id="PF10493">
    <property type="entry name" value="Rod_C"/>
    <property type="match status" value="1"/>
</dbReference>
<dbReference type="InterPro" id="IPR055404">
    <property type="entry name" value="ARM_KNTC1_2nd"/>
</dbReference>
<dbReference type="PANTHER" id="PTHR15688:SF1">
    <property type="entry name" value="KINETOCHORE-ASSOCIATED PROTEIN 1"/>
    <property type="match status" value="1"/>
</dbReference>
<evidence type="ECO:0000259" key="2">
    <source>
        <dbReference type="Pfam" id="PF24506"/>
    </source>
</evidence>
<dbReference type="Pfam" id="PF24516">
    <property type="entry name" value="ARM_KNTC1_2nd"/>
    <property type="match status" value="1"/>
</dbReference>
<evidence type="ECO:0000259" key="5">
    <source>
        <dbReference type="Pfam" id="PF24520"/>
    </source>
</evidence>
<dbReference type="InterPro" id="IPR052802">
    <property type="entry name" value="KNTC1"/>
</dbReference>
<reference evidence="6" key="1">
    <citation type="submission" date="2021-05" db="EMBL/GenBank/DDBJ databases">
        <authorList>
            <person name="Alioto T."/>
            <person name="Alioto T."/>
            <person name="Gomez Garrido J."/>
        </authorList>
    </citation>
    <scope>NUCLEOTIDE SEQUENCE</scope>
</reference>
<feature type="domain" description="KNTC1 third ARM-repeats" evidence="3">
    <location>
        <begin position="1245"/>
        <end position="1450"/>
    </location>
</feature>